<keyword evidence="6" id="KW-1185">Reference proteome</keyword>
<dbReference type="Gene3D" id="3.40.50.1820">
    <property type="entry name" value="alpha/beta hydrolase"/>
    <property type="match status" value="1"/>
</dbReference>
<dbReference type="EMBL" id="JAGSXJ010000007">
    <property type="protein sequence ID" value="KAH6689775.1"/>
    <property type="molecule type" value="Genomic_DNA"/>
</dbReference>
<dbReference type="SUPFAM" id="SSF53474">
    <property type="entry name" value="alpha/beta-Hydrolases"/>
    <property type="match status" value="1"/>
</dbReference>
<dbReference type="Pfam" id="PF00135">
    <property type="entry name" value="COesterase"/>
    <property type="match status" value="1"/>
</dbReference>
<reference evidence="5" key="1">
    <citation type="journal article" date="2021" name="Nat. Commun.">
        <title>Genetic determinants of endophytism in the Arabidopsis root mycobiome.</title>
        <authorList>
            <person name="Mesny F."/>
            <person name="Miyauchi S."/>
            <person name="Thiergart T."/>
            <person name="Pickel B."/>
            <person name="Atanasova L."/>
            <person name="Karlsson M."/>
            <person name="Huettel B."/>
            <person name="Barry K.W."/>
            <person name="Haridas S."/>
            <person name="Chen C."/>
            <person name="Bauer D."/>
            <person name="Andreopoulos W."/>
            <person name="Pangilinan J."/>
            <person name="LaButti K."/>
            <person name="Riley R."/>
            <person name="Lipzen A."/>
            <person name="Clum A."/>
            <person name="Drula E."/>
            <person name="Henrissat B."/>
            <person name="Kohler A."/>
            <person name="Grigoriev I.V."/>
            <person name="Martin F.M."/>
            <person name="Hacquard S."/>
        </authorList>
    </citation>
    <scope>NUCLEOTIDE SEQUENCE</scope>
    <source>
        <strain evidence="5">MPI-SDFR-AT-0117</strain>
    </source>
</reference>
<keyword evidence="3" id="KW-0732">Signal</keyword>
<comment type="caution">
    <text evidence="5">The sequence shown here is derived from an EMBL/GenBank/DDBJ whole genome shotgun (WGS) entry which is preliminary data.</text>
</comment>
<feature type="chain" id="PRO_5040535950" description="Carboxylic ester hydrolase" evidence="3">
    <location>
        <begin position="23"/>
        <end position="591"/>
    </location>
</feature>
<feature type="signal peptide" evidence="3">
    <location>
        <begin position="1"/>
        <end position="22"/>
    </location>
</feature>
<keyword evidence="2 3" id="KW-0378">Hydrolase</keyword>
<dbReference type="AlphaFoldDB" id="A0A9P8VFC2"/>
<evidence type="ECO:0000256" key="2">
    <source>
        <dbReference type="ARBA" id="ARBA00022801"/>
    </source>
</evidence>
<dbReference type="InterPro" id="IPR050309">
    <property type="entry name" value="Type-B_Carboxylest/Lipase"/>
</dbReference>
<evidence type="ECO:0000256" key="1">
    <source>
        <dbReference type="ARBA" id="ARBA00005964"/>
    </source>
</evidence>
<dbReference type="EC" id="3.1.1.-" evidence="3"/>
<dbReference type="InterPro" id="IPR002018">
    <property type="entry name" value="CarbesteraseB"/>
</dbReference>
<dbReference type="OrthoDB" id="408631at2759"/>
<dbReference type="GO" id="GO:0016787">
    <property type="term" value="F:hydrolase activity"/>
    <property type="evidence" value="ECO:0007669"/>
    <property type="project" value="UniProtKB-KW"/>
</dbReference>
<protein>
    <recommendedName>
        <fullName evidence="3">Carboxylic ester hydrolase</fullName>
        <ecNumber evidence="3">3.1.1.-</ecNumber>
    </recommendedName>
</protein>
<evidence type="ECO:0000313" key="5">
    <source>
        <dbReference type="EMBL" id="KAH6689775.1"/>
    </source>
</evidence>
<dbReference type="Proteomes" id="UP000770015">
    <property type="component" value="Unassembled WGS sequence"/>
</dbReference>
<comment type="similarity">
    <text evidence="1 3">Belongs to the type-B carboxylesterase/lipase family.</text>
</comment>
<evidence type="ECO:0000256" key="3">
    <source>
        <dbReference type="RuleBase" id="RU361235"/>
    </source>
</evidence>
<dbReference type="PROSITE" id="PS51257">
    <property type="entry name" value="PROKAR_LIPOPROTEIN"/>
    <property type="match status" value="1"/>
</dbReference>
<dbReference type="PROSITE" id="PS00122">
    <property type="entry name" value="CARBOXYLESTERASE_B_1"/>
    <property type="match status" value="1"/>
</dbReference>
<gene>
    <name evidence="5" type="ORF">F5X68DRAFT_150891</name>
</gene>
<proteinExistence type="inferred from homology"/>
<dbReference type="PANTHER" id="PTHR11559">
    <property type="entry name" value="CARBOXYLESTERASE"/>
    <property type="match status" value="1"/>
</dbReference>
<dbReference type="InterPro" id="IPR029058">
    <property type="entry name" value="AB_hydrolase_fold"/>
</dbReference>
<evidence type="ECO:0000259" key="4">
    <source>
        <dbReference type="Pfam" id="PF00135"/>
    </source>
</evidence>
<accession>A0A9P8VFC2</accession>
<feature type="domain" description="Carboxylesterase type B" evidence="4">
    <location>
        <begin position="36"/>
        <end position="553"/>
    </location>
</feature>
<organism evidence="5 6">
    <name type="scientific">Plectosphaerella plurivora</name>
    <dbReference type="NCBI Taxonomy" id="936078"/>
    <lineage>
        <taxon>Eukaryota</taxon>
        <taxon>Fungi</taxon>
        <taxon>Dikarya</taxon>
        <taxon>Ascomycota</taxon>
        <taxon>Pezizomycotina</taxon>
        <taxon>Sordariomycetes</taxon>
        <taxon>Hypocreomycetidae</taxon>
        <taxon>Glomerellales</taxon>
        <taxon>Plectosphaerellaceae</taxon>
        <taxon>Plectosphaerella</taxon>
    </lineage>
</organism>
<name>A0A9P8VFC2_9PEZI</name>
<sequence length="591" mass="63501">MFPRNFAALATTLATVVAPAAAAACGGDPTGVTLNGTYTGNYLAEFKQEVFLGIRYAKAPRLHNPQPLTDSWTGPRSAQKYGALCPTTSPEEDLASVNATFSDDCLNLNIIRPAGVSVGDKIPVVVWIHGGSFSAGFGADHNTNTSYVIKASVENKMPIMTVTINYRLGFLGFPGGYQAEAAGILNLGLKDQRKALEWIQENIAGFGGDPGQVTLWGQSAGGIAIGHQILAYGGEGADELFRGAIMVSGTAGLATNAHLPTAPQCLKGYQDILTATGCADADDTLECLRGVDAFELYTAGLASATPSWWPMIDGDFIQGPATWQINAGRFSRNINIIAGANSDEAIGGVQLTFPGIDSEAELTYLMGFVFPAARPSTIQAVLDAYPDGAPAPPYSLPMEGDPFCKAMREAGFTACGSQFRRAAGILTDAQVVAKRRSLCQKYAEFGGKAYSYRFDTNPTDIPIDPKILVPGFTTHSAEYTYFFNFPPEYDMFDMNPPVRNISSHLQLSRGIVDKFVSFIATGDPNTFKVPFIPEWPPYSLSSPSNMLLNATASDNQINVRVEPDTFREKGIALWAKYDIELEYGSTWRPEA</sequence>
<dbReference type="InterPro" id="IPR019826">
    <property type="entry name" value="Carboxylesterase_B_AS"/>
</dbReference>
<evidence type="ECO:0000313" key="6">
    <source>
        <dbReference type="Proteomes" id="UP000770015"/>
    </source>
</evidence>